<dbReference type="RefSeq" id="WP_160897295.1">
    <property type="nucleotide sequence ID" value="NZ_WUMU01000053.1"/>
</dbReference>
<protein>
    <submittedName>
        <fullName evidence="1">Uncharacterized protein</fullName>
    </submittedName>
</protein>
<gene>
    <name evidence="1" type="ORF">GR170_25480</name>
</gene>
<name>A0A6L7GAG1_9RHOB</name>
<reference evidence="1 2" key="1">
    <citation type="submission" date="2019-12" db="EMBL/GenBank/DDBJ databases">
        <authorList>
            <person name="Li M."/>
        </authorList>
    </citation>
    <scope>NUCLEOTIDE SEQUENCE [LARGE SCALE GENOMIC DNA]</scope>
    <source>
        <strain evidence="1 2">GBMRC 2024</strain>
    </source>
</reference>
<comment type="caution">
    <text evidence="1">The sequence shown here is derived from an EMBL/GenBank/DDBJ whole genome shotgun (WGS) entry which is preliminary data.</text>
</comment>
<dbReference type="NCBIfam" id="NF047331">
    <property type="entry name" value="phage_HTJ"/>
    <property type="match status" value="1"/>
</dbReference>
<dbReference type="EMBL" id="WUMU01000053">
    <property type="protein sequence ID" value="MXN21184.1"/>
    <property type="molecule type" value="Genomic_DNA"/>
</dbReference>
<evidence type="ECO:0000313" key="1">
    <source>
        <dbReference type="EMBL" id="MXN21184.1"/>
    </source>
</evidence>
<keyword evidence="2" id="KW-1185">Reference proteome</keyword>
<evidence type="ECO:0000313" key="2">
    <source>
        <dbReference type="Proteomes" id="UP000477911"/>
    </source>
</evidence>
<proteinExistence type="predicted"/>
<organism evidence="1 2">
    <name type="scientific">Pseudooceanicola albus</name>
    <dbReference type="NCBI Taxonomy" id="2692189"/>
    <lineage>
        <taxon>Bacteria</taxon>
        <taxon>Pseudomonadati</taxon>
        <taxon>Pseudomonadota</taxon>
        <taxon>Alphaproteobacteria</taxon>
        <taxon>Rhodobacterales</taxon>
        <taxon>Paracoccaceae</taxon>
        <taxon>Pseudooceanicola</taxon>
    </lineage>
</organism>
<sequence>MAYSQTQVDALRAALARGATSYKLNGEEVTYASLVEMRRQLREMEAEIAGRPTSGPVLAYARSTRGL</sequence>
<accession>A0A6L7GAG1</accession>
<dbReference type="AlphaFoldDB" id="A0A6L7GAG1"/>
<dbReference type="Proteomes" id="UP000477911">
    <property type="component" value="Unassembled WGS sequence"/>
</dbReference>